<evidence type="ECO:0000256" key="2">
    <source>
        <dbReference type="PIRSR" id="PIRSR613078-2"/>
    </source>
</evidence>
<sequence length="200" mass="23179">MDIELNDTGILQATEIGRLLKNEKVDYIYSSKLKRAFTTAEYIRQQNINSKEIDISKNEWLNERGYGSCEGMHISEYRQKNEQEKLECGVESIQHVRIRCGNFCKDMHAQIKKCVKLQNTIRDNGSISCTPVTVIVVSHGAYFNQLVKYFKETNQLAQFTSNSIENCECHYFSYAIKDNAKLKNNIFYIDNIKPVIKNDN</sequence>
<protein>
    <recommendedName>
        <fullName evidence="5">Fructose-2,6-bisphosphatase TIGAR</fullName>
    </recommendedName>
</protein>
<dbReference type="PANTHER" id="PTHR46517">
    <property type="entry name" value="FRUCTOSE-2,6-BISPHOSPHATASE TIGAR"/>
    <property type="match status" value="1"/>
</dbReference>
<reference evidence="3 4" key="1">
    <citation type="submission" date="2016-04" db="EMBL/GenBank/DDBJ databases">
        <title>The genome of Intoshia linei affirms orthonectids as highly simplified spiralians.</title>
        <authorList>
            <person name="Mikhailov K.V."/>
            <person name="Slusarev G.S."/>
            <person name="Nikitin M.A."/>
            <person name="Logacheva M.D."/>
            <person name="Penin A."/>
            <person name="Aleoshin V."/>
            <person name="Panchin Y.V."/>
        </authorList>
    </citation>
    <scope>NUCLEOTIDE SEQUENCE [LARGE SCALE GENOMIC DNA]</scope>
    <source>
        <strain evidence="3">Intl2013</strain>
        <tissue evidence="3">Whole animal</tissue>
    </source>
</reference>
<comment type="caution">
    <text evidence="3">The sequence shown here is derived from an EMBL/GenBank/DDBJ whole genome shotgun (WGS) entry which is preliminary data.</text>
</comment>
<feature type="binding site" evidence="2">
    <location>
        <begin position="63"/>
        <end position="66"/>
    </location>
    <ligand>
        <name>substrate</name>
    </ligand>
</feature>
<dbReference type="Proteomes" id="UP000078046">
    <property type="component" value="Unassembled WGS sequence"/>
</dbReference>
<dbReference type="EMBL" id="LWCA01000588">
    <property type="protein sequence ID" value="OAF67726.1"/>
    <property type="molecule type" value="Genomic_DNA"/>
</dbReference>
<dbReference type="OrthoDB" id="354304at2759"/>
<organism evidence="3 4">
    <name type="scientific">Intoshia linei</name>
    <dbReference type="NCBI Taxonomy" id="1819745"/>
    <lineage>
        <taxon>Eukaryota</taxon>
        <taxon>Metazoa</taxon>
        <taxon>Spiralia</taxon>
        <taxon>Lophotrochozoa</taxon>
        <taxon>Mesozoa</taxon>
        <taxon>Orthonectida</taxon>
        <taxon>Rhopaluridae</taxon>
        <taxon>Intoshia</taxon>
    </lineage>
</organism>
<dbReference type="AlphaFoldDB" id="A0A177B0H3"/>
<dbReference type="Gene3D" id="3.40.50.1240">
    <property type="entry name" value="Phosphoglycerate mutase-like"/>
    <property type="match status" value="1"/>
</dbReference>
<dbReference type="InterPro" id="IPR051695">
    <property type="entry name" value="Phosphoglycerate_Mutase"/>
</dbReference>
<proteinExistence type="predicted"/>
<dbReference type="CDD" id="cd07067">
    <property type="entry name" value="HP_PGM_like"/>
    <property type="match status" value="1"/>
</dbReference>
<evidence type="ECO:0000313" key="4">
    <source>
        <dbReference type="Proteomes" id="UP000078046"/>
    </source>
</evidence>
<evidence type="ECO:0008006" key="5">
    <source>
        <dbReference type="Google" id="ProtNLM"/>
    </source>
</evidence>
<dbReference type="GO" id="GO:0045820">
    <property type="term" value="P:negative regulation of glycolytic process"/>
    <property type="evidence" value="ECO:0007669"/>
    <property type="project" value="TreeGrafter"/>
</dbReference>
<dbReference type="GO" id="GO:0005829">
    <property type="term" value="C:cytosol"/>
    <property type="evidence" value="ECO:0007669"/>
    <property type="project" value="TreeGrafter"/>
</dbReference>
<accession>A0A177B0H3</accession>
<dbReference type="Pfam" id="PF00300">
    <property type="entry name" value="His_Phos_1"/>
    <property type="match status" value="1"/>
</dbReference>
<dbReference type="GO" id="GO:0043456">
    <property type="term" value="P:regulation of pentose-phosphate shunt"/>
    <property type="evidence" value="ECO:0007669"/>
    <property type="project" value="TreeGrafter"/>
</dbReference>
<dbReference type="InterPro" id="IPR013078">
    <property type="entry name" value="His_Pase_superF_clade-1"/>
</dbReference>
<keyword evidence="1" id="KW-0378">Hydrolase</keyword>
<feature type="binding site" evidence="2">
    <location>
        <position position="35"/>
    </location>
    <ligand>
        <name>substrate</name>
    </ligand>
</feature>
<dbReference type="PANTHER" id="PTHR46517:SF1">
    <property type="entry name" value="FRUCTOSE-2,6-BISPHOSPHATASE TIGAR"/>
    <property type="match status" value="1"/>
</dbReference>
<gene>
    <name evidence="3" type="ORF">A3Q56_04542</name>
</gene>
<dbReference type="InterPro" id="IPR029033">
    <property type="entry name" value="His_PPase_superfam"/>
</dbReference>
<dbReference type="GO" id="GO:0004331">
    <property type="term" value="F:fructose-2,6-bisphosphate 2-phosphatase activity"/>
    <property type="evidence" value="ECO:0007669"/>
    <property type="project" value="TreeGrafter"/>
</dbReference>
<dbReference type="SUPFAM" id="SSF53254">
    <property type="entry name" value="Phosphoglycerate mutase-like"/>
    <property type="match status" value="1"/>
</dbReference>
<name>A0A177B0H3_9BILA</name>
<evidence type="ECO:0000256" key="1">
    <source>
        <dbReference type="ARBA" id="ARBA00022801"/>
    </source>
</evidence>
<evidence type="ECO:0000313" key="3">
    <source>
        <dbReference type="EMBL" id="OAF67726.1"/>
    </source>
</evidence>
<keyword evidence="4" id="KW-1185">Reference proteome</keyword>